<accession>A0A2H2ZDY1</accession>
<dbReference type="AlphaFoldDB" id="A0A2H2ZDY1"/>
<proteinExistence type="predicted"/>
<gene>
    <name evidence="2" type="ORF">A9Z42_0019210</name>
</gene>
<feature type="region of interest" description="Disordered" evidence="1">
    <location>
        <begin position="49"/>
        <end position="69"/>
    </location>
</feature>
<organism evidence="2 3">
    <name type="scientific">Trichoderma parareesei</name>
    <name type="common">Filamentous fungus</name>
    <dbReference type="NCBI Taxonomy" id="858221"/>
    <lineage>
        <taxon>Eukaryota</taxon>
        <taxon>Fungi</taxon>
        <taxon>Dikarya</taxon>
        <taxon>Ascomycota</taxon>
        <taxon>Pezizomycotina</taxon>
        <taxon>Sordariomycetes</taxon>
        <taxon>Hypocreomycetidae</taxon>
        <taxon>Hypocreales</taxon>
        <taxon>Hypocreaceae</taxon>
        <taxon>Trichoderma</taxon>
    </lineage>
</organism>
<dbReference type="GO" id="GO:0004140">
    <property type="term" value="F:dephospho-CoA kinase activity"/>
    <property type="evidence" value="ECO:0007669"/>
    <property type="project" value="TreeGrafter"/>
</dbReference>
<dbReference type="Proteomes" id="UP000219286">
    <property type="component" value="Unassembled WGS sequence"/>
</dbReference>
<dbReference type="OrthoDB" id="330671at2759"/>
<sequence length="444" mass="47356">MAPSSSSAPSLLLLPAPPLPLDPHSLAAAYRPPLTAVFKRLTAGININGSGSSSGSSSSSSSSSSSNSDCNHSHSGHVLVIAITCPLLTGLSPRRKSLNWKAAQSLLARVYTLAAVICDELDIDTSGELGVHSLDPRIVLVDHERHRTYQRNHFGEYEANCTPVLDLAAFASTVHPWRTVFHPSTEAGYELLSAFLQYSEGKQIFLQNQLVAVEGGIAMSTSNTPPVVQQDFVQGRDVVCLGGTFDHLHPGHKLLLHATALLLRIPEKDAGTQGVLIVGISGDELLRNKKYAEVLQPWGVRAAKVLQFLSTIFNSASSSNTGSSPPTSTYSPDELHATFRDGTVLVRCVNIHDPFGPTISEEAVDAIVVSGETRSGGEAINDKRVERGWKPLDVFEIDVLDSHEAGEDGGGPQINGFASKISSTAIRQRIVQGRGLDPVAVPSQ</sequence>
<evidence type="ECO:0008006" key="4">
    <source>
        <dbReference type="Google" id="ProtNLM"/>
    </source>
</evidence>
<evidence type="ECO:0000313" key="3">
    <source>
        <dbReference type="Proteomes" id="UP000219286"/>
    </source>
</evidence>
<protein>
    <recommendedName>
        <fullName evidence="4">Cytidyltransferase-like domain-containing protein</fullName>
    </recommendedName>
</protein>
<name>A0A2H2ZDY1_TRIPA</name>
<reference evidence="2 3" key="1">
    <citation type="journal article" date="2015" name="Genome Announc.">
        <title>Genome sequence and annotation of Trichoderma parareesei, the ancestor of the cellulase producer Trichoderma reesei.</title>
        <authorList>
            <person name="Yang D."/>
            <person name="Pomraning K."/>
            <person name="Kopchinskiy A."/>
            <person name="Karimi Aghcheh R."/>
            <person name="Atanasova L."/>
            <person name="Chenthamara K."/>
            <person name="Baker S.E."/>
            <person name="Zhang R."/>
            <person name="Shen Q."/>
            <person name="Freitag M."/>
            <person name="Kubicek C.P."/>
            <person name="Druzhinina I.S."/>
        </authorList>
    </citation>
    <scope>NUCLEOTIDE SEQUENCE [LARGE SCALE GENOMIC DNA]</scope>
    <source>
        <strain evidence="2 3">CBS 125925</strain>
    </source>
</reference>
<dbReference type="Gene3D" id="3.40.50.620">
    <property type="entry name" value="HUPs"/>
    <property type="match status" value="1"/>
</dbReference>
<evidence type="ECO:0000256" key="1">
    <source>
        <dbReference type="SAM" id="MobiDB-lite"/>
    </source>
</evidence>
<dbReference type="PANTHER" id="PTHR10695">
    <property type="entry name" value="DEPHOSPHO-COA KINASE-RELATED"/>
    <property type="match status" value="1"/>
</dbReference>
<dbReference type="EMBL" id="LFMI01000223">
    <property type="protein sequence ID" value="OTA01610.1"/>
    <property type="molecule type" value="Genomic_DNA"/>
</dbReference>
<dbReference type="SUPFAM" id="SSF52374">
    <property type="entry name" value="Nucleotidylyl transferase"/>
    <property type="match status" value="1"/>
</dbReference>
<dbReference type="InterPro" id="IPR014729">
    <property type="entry name" value="Rossmann-like_a/b/a_fold"/>
</dbReference>
<keyword evidence="3" id="KW-1185">Reference proteome</keyword>
<dbReference type="PANTHER" id="PTHR10695:SF46">
    <property type="entry name" value="BIFUNCTIONAL COENZYME A SYNTHASE-RELATED"/>
    <property type="match status" value="1"/>
</dbReference>
<comment type="caution">
    <text evidence="2">The sequence shown here is derived from an EMBL/GenBank/DDBJ whole genome shotgun (WGS) entry which is preliminary data.</text>
</comment>
<dbReference type="GO" id="GO:0015937">
    <property type="term" value="P:coenzyme A biosynthetic process"/>
    <property type="evidence" value="ECO:0007669"/>
    <property type="project" value="TreeGrafter"/>
</dbReference>
<evidence type="ECO:0000313" key="2">
    <source>
        <dbReference type="EMBL" id="OTA01610.1"/>
    </source>
</evidence>